<evidence type="ECO:0000313" key="3">
    <source>
        <dbReference type="Proteomes" id="UP000735302"/>
    </source>
</evidence>
<proteinExistence type="predicted"/>
<evidence type="ECO:0000256" key="1">
    <source>
        <dbReference type="SAM" id="MobiDB-lite"/>
    </source>
</evidence>
<name>A0AAV4BI39_9GAST</name>
<dbReference type="AlphaFoldDB" id="A0AAV4BI39"/>
<comment type="caution">
    <text evidence="2">The sequence shown here is derived from an EMBL/GenBank/DDBJ whole genome shotgun (WGS) entry which is preliminary data.</text>
</comment>
<dbReference type="EMBL" id="BLXT01005154">
    <property type="protein sequence ID" value="GFO20200.1"/>
    <property type="molecule type" value="Genomic_DNA"/>
</dbReference>
<evidence type="ECO:0000313" key="2">
    <source>
        <dbReference type="EMBL" id="GFO20200.1"/>
    </source>
</evidence>
<sequence>MSSQKQHNYIIHCALIELKSCCFKQNCRTKKVSSELFTKTSTAVATSLSEQLQDHKSTGGTNGNRDNNASTTGIINIGDHSTISLINLTSTATIPADTFTKHKLPHDQQQQ</sequence>
<feature type="compositionally biased region" description="Polar residues" evidence="1">
    <location>
        <begin position="63"/>
        <end position="73"/>
    </location>
</feature>
<accession>A0AAV4BI39</accession>
<keyword evidence="3" id="KW-1185">Reference proteome</keyword>
<organism evidence="2 3">
    <name type="scientific">Plakobranchus ocellatus</name>
    <dbReference type="NCBI Taxonomy" id="259542"/>
    <lineage>
        <taxon>Eukaryota</taxon>
        <taxon>Metazoa</taxon>
        <taxon>Spiralia</taxon>
        <taxon>Lophotrochozoa</taxon>
        <taxon>Mollusca</taxon>
        <taxon>Gastropoda</taxon>
        <taxon>Heterobranchia</taxon>
        <taxon>Euthyneura</taxon>
        <taxon>Panpulmonata</taxon>
        <taxon>Sacoglossa</taxon>
        <taxon>Placobranchoidea</taxon>
        <taxon>Plakobranchidae</taxon>
        <taxon>Plakobranchus</taxon>
    </lineage>
</organism>
<dbReference type="Proteomes" id="UP000735302">
    <property type="component" value="Unassembled WGS sequence"/>
</dbReference>
<reference evidence="2 3" key="1">
    <citation type="journal article" date="2021" name="Elife">
        <title>Chloroplast acquisition without the gene transfer in kleptoplastic sea slugs, Plakobranchus ocellatus.</title>
        <authorList>
            <person name="Maeda T."/>
            <person name="Takahashi S."/>
            <person name="Yoshida T."/>
            <person name="Shimamura S."/>
            <person name="Takaki Y."/>
            <person name="Nagai Y."/>
            <person name="Toyoda A."/>
            <person name="Suzuki Y."/>
            <person name="Arimoto A."/>
            <person name="Ishii H."/>
            <person name="Satoh N."/>
            <person name="Nishiyama T."/>
            <person name="Hasebe M."/>
            <person name="Maruyama T."/>
            <person name="Minagawa J."/>
            <person name="Obokata J."/>
            <person name="Shigenobu S."/>
        </authorList>
    </citation>
    <scope>NUCLEOTIDE SEQUENCE [LARGE SCALE GENOMIC DNA]</scope>
</reference>
<feature type="region of interest" description="Disordered" evidence="1">
    <location>
        <begin position="47"/>
        <end position="73"/>
    </location>
</feature>
<gene>
    <name evidence="2" type="ORF">PoB_004670500</name>
</gene>
<protein>
    <submittedName>
        <fullName evidence="2">Uncharacterized protein</fullName>
    </submittedName>
</protein>